<keyword evidence="1" id="KW-0812">Transmembrane</keyword>
<name>A0A2T4Z376_9HYPH</name>
<gene>
    <name evidence="2" type="ORF">C8P69_105374</name>
</gene>
<reference evidence="2 3" key="1">
    <citation type="submission" date="2018-04" db="EMBL/GenBank/DDBJ databases">
        <title>Genomic Encyclopedia of Archaeal and Bacterial Type Strains, Phase II (KMG-II): from individual species to whole genera.</title>
        <authorList>
            <person name="Goeker M."/>
        </authorList>
    </citation>
    <scope>NUCLEOTIDE SEQUENCE [LARGE SCALE GENOMIC DNA]</scope>
    <source>
        <strain evidence="2 3">DSM 25521</strain>
    </source>
</reference>
<organism evidence="2 3">
    <name type="scientific">Phreatobacter oligotrophus</name>
    <dbReference type="NCBI Taxonomy" id="1122261"/>
    <lineage>
        <taxon>Bacteria</taxon>
        <taxon>Pseudomonadati</taxon>
        <taxon>Pseudomonadota</taxon>
        <taxon>Alphaproteobacteria</taxon>
        <taxon>Hyphomicrobiales</taxon>
        <taxon>Phreatobacteraceae</taxon>
        <taxon>Phreatobacter</taxon>
    </lineage>
</organism>
<dbReference type="AlphaFoldDB" id="A0A2T4Z376"/>
<accession>A0A2T4Z376</accession>
<sequence length="58" mass="6488">MMTVVVRVVVMRVIVMAVVMMAVIMRMAVPRRAGRGRVLIRCRGKVRCCGQVGRSRVS</sequence>
<keyword evidence="3" id="KW-1185">Reference proteome</keyword>
<dbReference type="Proteomes" id="UP000241808">
    <property type="component" value="Unassembled WGS sequence"/>
</dbReference>
<proteinExistence type="predicted"/>
<dbReference type="EMBL" id="PZZL01000005">
    <property type="protein sequence ID" value="PTM55221.1"/>
    <property type="molecule type" value="Genomic_DNA"/>
</dbReference>
<protein>
    <submittedName>
        <fullName evidence="2">Uncharacterized protein</fullName>
    </submittedName>
</protein>
<evidence type="ECO:0000313" key="3">
    <source>
        <dbReference type="Proteomes" id="UP000241808"/>
    </source>
</evidence>
<evidence type="ECO:0000313" key="2">
    <source>
        <dbReference type="EMBL" id="PTM55221.1"/>
    </source>
</evidence>
<comment type="caution">
    <text evidence="2">The sequence shown here is derived from an EMBL/GenBank/DDBJ whole genome shotgun (WGS) entry which is preliminary data.</text>
</comment>
<evidence type="ECO:0000256" key="1">
    <source>
        <dbReference type="SAM" id="Phobius"/>
    </source>
</evidence>
<keyword evidence="1" id="KW-0472">Membrane</keyword>
<feature type="transmembrane region" description="Helical" evidence="1">
    <location>
        <begin position="6"/>
        <end position="29"/>
    </location>
</feature>
<keyword evidence="1" id="KW-1133">Transmembrane helix</keyword>